<evidence type="ECO:0000313" key="2">
    <source>
        <dbReference type="EMBL" id="WCL54478.1"/>
    </source>
</evidence>
<dbReference type="Proteomes" id="UP001217500">
    <property type="component" value="Chromosome"/>
</dbReference>
<reference evidence="2" key="1">
    <citation type="submission" date="2023-01" db="EMBL/GenBank/DDBJ databases">
        <title>The genome sequence of Kordiimonadaceae bacterium 6D33.</title>
        <authorList>
            <person name="Liu Y."/>
        </authorList>
    </citation>
    <scope>NUCLEOTIDE SEQUENCE</scope>
    <source>
        <strain evidence="2">6D33</strain>
    </source>
</reference>
<dbReference type="AlphaFoldDB" id="A0AAF0BHP6"/>
<dbReference type="EMBL" id="CP116805">
    <property type="protein sequence ID" value="WCL54478.1"/>
    <property type="molecule type" value="Genomic_DNA"/>
</dbReference>
<protein>
    <submittedName>
        <fullName evidence="2">Esterase-like activity of phytase family protein</fullName>
    </submittedName>
</protein>
<proteinExistence type="predicted"/>
<name>A0AAF0BHP6_9PROT</name>
<accession>A0AAF0BHP6</accession>
<dbReference type="RefSeq" id="WP_289504197.1">
    <property type="nucleotide sequence ID" value="NZ_CP116805.1"/>
</dbReference>
<evidence type="ECO:0000313" key="3">
    <source>
        <dbReference type="Proteomes" id="UP001217500"/>
    </source>
</evidence>
<organism evidence="2 3">
    <name type="scientific">Gimibacter soli</name>
    <dbReference type="NCBI Taxonomy" id="3024400"/>
    <lineage>
        <taxon>Bacteria</taxon>
        <taxon>Pseudomonadati</taxon>
        <taxon>Pseudomonadota</taxon>
        <taxon>Alphaproteobacteria</taxon>
        <taxon>Kordiimonadales</taxon>
        <taxon>Temperatibacteraceae</taxon>
        <taxon>Gimibacter</taxon>
    </lineage>
</organism>
<sequence length="346" mass="38007">MSARHIAIAGLALVAAVGAVAGKLMKGDEVAAREERPAITRSFGQKIDLVTTPIPLNSKDPSVKSVGKLDYLAGWTLKAEHWQFGGYSTLLIDPSPRGAFRFRSLSDKGLWLEAFFDPSNEAAPFTDPAIIWQRPRPDVTALSDKAADSESVVRAPLGYLVGYEGLHRIEYISEPGGTSWWPDRMKKLDFAGVSDNGGLEAIAWMQDRTRLLAFIENGLDTEGRLRAFLIGPTATERLYFRPPLNYAPTDAATMPNGDILVLMRRFNQMDGIGAKLVRIKAETIQPGATMEGEELATFVPPLAVDNMEGLDIGTDEAGNTIVYMISDDNLNILQRTILLVFRLRED</sequence>
<evidence type="ECO:0000259" key="1">
    <source>
        <dbReference type="Pfam" id="PF13449"/>
    </source>
</evidence>
<dbReference type="InterPro" id="IPR027372">
    <property type="entry name" value="Phytase-like_dom"/>
</dbReference>
<dbReference type="InterPro" id="IPR014567">
    <property type="entry name" value="UCP031900"/>
</dbReference>
<gene>
    <name evidence="2" type="ORF">PH603_01735</name>
</gene>
<feature type="domain" description="Phytase-like" evidence="1">
    <location>
        <begin position="83"/>
        <end position="329"/>
    </location>
</feature>
<dbReference type="Pfam" id="PF13449">
    <property type="entry name" value="Phytase-like"/>
    <property type="match status" value="1"/>
</dbReference>
<dbReference type="PIRSF" id="PIRSF031900">
    <property type="entry name" value="UCP031900"/>
    <property type="match status" value="1"/>
</dbReference>
<keyword evidence="3" id="KW-1185">Reference proteome</keyword>
<dbReference type="KEGG" id="gso:PH603_01735"/>